<accession>A0ABW4YG44</accession>
<keyword evidence="1" id="KW-1003">Cell membrane</keyword>
<dbReference type="CDD" id="cd13580">
    <property type="entry name" value="PBP2_AlgQ_like_1"/>
    <property type="match status" value="1"/>
</dbReference>
<dbReference type="PANTHER" id="PTHR43649:SF33">
    <property type="entry name" value="POLYGALACTURONAN_RHAMNOGALACTURONAN-BINDING PROTEIN YTCQ"/>
    <property type="match status" value="1"/>
</dbReference>
<proteinExistence type="predicted"/>
<dbReference type="Gene3D" id="3.40.190.10">
    <property type="entry name" value="Periplasmic binding protein-like II"/>
    <property type="match status" value="2"/>
</dbReference>
<protein>
    <submittedName>
        <fullName evidence="7">Extracellular solute-binding protein</fullName>
    </submittedName>
</protein>
<comment type="caution">
    <text evidence="7">The sequence shown here is derived from an EMBL/GenBank/DDBJ whole genome shotgun (WGS) entry which is preliminary data.</text>
</comment>
<dbReference type="RefSeq" id="WP_377769673.1">
    <property type="nucleotide sequence ID" value="NZ_JBHUHO010000008.1"/>
</dbReference>
<dbReference type="Proteomes" id="UP001597362">
    <property type="component" value="Unassembled WGS sequence"/>
</dbReference>
<evidence type="ECO:0000256" key="5">
    <source>
        <dbReference type="ARBA" id="ARBA00023288"/>
    </source>
</evidence>
<evidence type="ECO:0000256" key="1">
    <source>
        <dbReference type="ARBA" id="ARBA00022475"/>
    </source>
</evidence>
<keyword evidence="3" id="KW-0472">Membrane</keyword>
<dbReference type="InterPro" id="IPR050490">
    <property type="entry name" value="Bact_solute-bd_prot1"/>
</dbReference>
<sequence>MRVRNKLIGALVVIAMLSACGSNSGEGQNSVDGKVTPSINITMNQRSLPYVEASPNINEDVYVKKLEELSKTNINLELIPTTSFDQKLNLLLAANEKLPDLLEITGINTSVSAPAIDNGVFMELNDLIDNFGPNLKKNIPQEVWDSPRISKGGKIYAIPTLSVTTRNDIVYIRKDWLDKLGLEIPKTVDEYIDVLIAFRDGDPNDNGKKDEIPFAGRKNLRAAEIFFGAYDVNPGEGILAGTWKYKDNQLVPKFILPEMKEALKVYRYLYEERLLDNEVFVQEGKDWDAKIKGAARVGMWVHSPSFPDMWAINVKQGDPTAEVINIAAPIGPDGKGGGEIGSPLRSAYAIPASSKKAEVVIKFLDWFYTEEADTFMTYGIEDTDYIVKDGKIEYNYPTTADETNKANMHSMFLQITGKPYSMNEAYMKGRPNGELISEAARIGDEEGRVNDGLDMPVPSIMLSQPELTKNGLFMEIAAKIIIGQESIDYFDTFVEDWKARGGNKAIEEATQWYQDVKK</sequence>
<evidence type="ECO:0000256" key="2">
    <source>
        <dbReference type="ARBA" id="ARBA00022729"/>
    </source>
</evidence>
<evidence type="ECO:0000256" key="4">
    <source>
        <dbReference type="ARBA" id="ARBA00023139"/>
    </source>
</evidence>
<dbReference type="Pfam" id="PF01547">
    <property type="entry name" value="SBP_bac_1"/>
    <property type="match status" value="1"/>
</dbReference>
<keyword evidence="4" id="KW-0564">Palmitate</keyword>
<dbReference type="InterPro" id="IPR006059">
    <property type="entry name" value="SBP"/>
</dbReference>
<name>A0ABW4YG44_9BACL</name>
<keyword evidence="8" id="KW-1185">Reference proteome</keyword>
<dbReference type="PANTHER" id="PTHR43649">
    <property type="entry name" value="ARABINOSE-BINDING PROTEIN-RELATED"/>
    <property type="match status" value="1"/>
</dbReference>
<evidence type="ECO:0000256" key="3">
    <source>
        <dbReference type="ARBA" id="ARBA00023136"/>
    </source>
</evidence>
<feature type="signal peptide" evidence="6">
    <location>
        <begin position="1"/>
        <end position="24"/>
    </location>
</feature>
<evidence type="ECO:0000256" key="6">
    <source>
        <dbReference type="SAM" id="SignalP"/>
    </source>
</evidence>
<evidence type="ECO:0000313" key="7">
    <source>
        <dbReference type="EMBL" id="MFD2114653.1"/>
    </source>
</evidence>
<dbReference type="EMBL" id="JBHUHO010000008">
    <property type="protein sequence ID" value="MFD2114653.1"/>
    <property type="molecule type" value="Genomic_DNA"/>
</dbReference>
<organism evidence="7 8">
    <name type="scientific">Paenibacillus yanchengensis</name>
    <dbReference type="NCBI Taxonomy" id="2035833"/>
    <lineage>
        <taxon>Bacteria</taxon>
        <taxon>Bacillati</taxon>
        <taxon>Bacillota</taxon>
        <taxon>Bacilli</taxon>
        <taxon>Bacillales</taxon>
        <taxon>Paenibacillaceae</taxon>
        <taxon>Paenibacillus</taxon>
    </lineage>
</organism>
<gene>
    <name evidence="7" type="ORF">ACFSJH_02680</name>
</gene>
<keyword evidence="2 6" id="KW-0732">Signal</keyword>
<dbReference type="PROSITE" id="PS51257">
    <property type="entry name" value="PROKAR_LIPOPROTEIN"/>
    <property type="match status" value="1"/>
</dbReference>
<feature type="chain" id="PRO_5046282665" evidence="6">
    <location>
        <begin position="25"/>
        <end position="518"/>
    </location>
</feature>
<keyword evidence="5" id="KW-0449">Lipoprotein</keyword>
<evidence type="ECO:0000313" key="8">
    <source>
        <dbReference type="Proteomes" id="UP001597362"/>
    </source>
</evidence>
<dbReference type="SUPFAM" id="SSF53850">
    <property type="entry name" value="Periplasmic binding protein-like II"/>
    <property type="match status" value="1"/>
</dbReference>
<reference evidence="8" key="1">
    <citation type="journal article" date="2019" name="Int. J. Syst. Evol. Microbiol.">
        <title>The Global Catalogue of Microorganisms (GCM) 10K type strain sequencing project: providing services to taxonomists for standard genome sequencing and annotation.</title>
        <authorList>
            <consortium name="The Broad Institute Genomics Platform"/>
            <consortium name="The Broad Institute Genome Sequencing Center for Infectious Disease"/>
            <person name="Wu L."/>
            <person name="Ma J."/>
        </authorList>
    </citation>
    <scope>NUCLEOTIDE SEQUENCE [LARGE SCALE GENOMIC DNA]</scope>
    <source>
        <strain evidence="8">GH52</strain>
    </source>
</reference>